<dbReference type="InterPro" id="IPR003607">
    <property type="entry name" value="HD/PDEase_dom"/>
</dbReference>
<dbReference type="GO" id="GO:0006203">
    <property type="term" value="P:dGTP catabolic process"/>
    <property type="evidence" value="ECO:0007669"/>
    <property type="project" value="TreeGrafter"/>
</dbReference>
<dbReference type="InterPro" id="IPR050135">
    <property type="entry name" value="dGTPase-like"/>
</dbReference>
<protein>
    <recommendedName>
        <fullName evidence="1">Protein kinase domain-containing protein</fullName>
    </recommendedName>
</protein>
<dbReference type="PANTHER" id="PTHR11373">
    <property type="entry name" value="DEOXYNUCLEOSIDE TRIPHOSPHATE TRIPHOSPHOHYDROLASE"/>
    <property type="match status" value="1"/>
</dbReference>
<dbReference type="InterPro" id="IPR011009">
    <property type="entry name" value="Kinase-like_dom_sf"/>
</dbReference>
<dbReference type="GO" id="GO:0004672">
    <property type="term" value="F:protein kinase activity"/>
    <property type="evidence" value="ECO:0007669"/>
    <property type="project" value="InterPro"/>
</dbReference>
<dbReference type="EMBL" id="FTNF01000039">
    <property type="protein sequence ID" value="SIS00680.1"/>
    <property type="molecule type" value="Genomic_DNA"/>
</dbReference>
<feature type="domain" description="Protein kinase" evidence="1">
    <location>
        <begin position="18"/>
        <end position="334"/>
    </location>
</feature>
<dbReference type="RefSeq" id="WP_139338225.1">
    <property type="nucleotide sequence ID" value="NZ_FTNF01000039.1"/>
</dbReference>
<dbReference type="AlphaFoldDB" id="A0A1N7FK70"/>
<evidence type="ECO:0000313" key="3">
    <source>
        <dbReference type="Proteomes" id="UP000186004"/>
    </source>
</evidence>
<keyword evidence="3" id="KW-1185">Reference proteome</keyword>
<dbReference type="Proteomes" id="UP000186004">
    <property type="component" value="Unassembled WGS sequence"/>
</dbReference>
<evidence type="ECO:0000313" key="2">
    <source>
        <dbReference type="EMBL" id="SIS00680.1"/>
    </source>
</evidence>
<dbReference type="Gene3D" id="1.10.3210.10">
    <property type="entry name" value="Hypothetical protein af1432"/>
    <property type="match status" value="1"/>
</dbReference>
<reference evidence="2 3" key="1">
    <citation type="submission" date="2017-01" db="EMBL/GenBank/DDBJ databases">
        <authorList>
            <person name="Mah S.A."/>
            <person name="Swanson W.J."/>
            <person name="Moy G.W."/>
            <person name="Vacquier V.D."/>
        </authorList>
    </citation>
    <scope>NUCLEOTIDE SEQUENCE [LARGE SCALE GENOMIC DNA]</scope>
    <source>
        <strain evidence="2 3">DSM 45758</strain>
    </source>
</reference>
<dbReference type="STRING" id="1198245.SAMN05444858_1394"/>
<dbReference type="SUPFAM" id="SSF109604">
    <property type="entry name" value="HD-domain/PDEase-like"/>
    <property type="match status" value="1"/>
</dbReference>
<dbReference type="InterPro" id="IPR000719">
    <property type="entry name" value="Prot_kinase_dom"/>
</dbReference>
<dbReference type="OrthoDB" id="581608at2"/>
<evidence type="ECO:0000259" key="1">
    <source>
        <dbReference type="PROSITE" id="PS50011"/>
    </source>
</evidence>
<proteinExistence type="predicted"/>
<dbReference type="GO" id="GO:0005524">
    <property type="term" value="F:ATP binding"/>
    <property type="evidence" value="ECO:0007669"/>
    <property type="project" value="InterPro"/>
</dbReference>
<organism evidence="2 3">
    <name type="scientific">Micromonospora avicenniae</name>
    <dbReference type="NCBI Taxonomy" id="1198245"/>
    <lineage>
        <taxon>Bacteria</taxon>
        <taxon>Bacillati</taxon>
        <taxon>Actinomycetota</taxon>
        <taxon>Actinomycetes</taxon>
        <taxon>Micromonosporales</taxon>
        <taxon>Micromonosporaceae</taxon>
        <taxon>Micromonospora</taxon>
    </lineage>
</organism>
<gene>
    <name evidence="2" type="ORF">SAMN05444858_1394</name>
</gene>
<accession>A0A1N7FK70</accession>
<dbReference type="Gene3D" id="1.10.510.10">
    <property type="entry name" value="Transferase(Phosphotransferase) domain 1"/>
    <property type="match status" value="1"/>
</dbReference>
<dbReference type="SMART" id="SM00471">
    <property type="entry name" value="HDc"/>
    <property type="match status" value="1"/>
</dbReference>
<dbReference type="PROSITE" id="PS50011">
    <property type="entry name" value="PROTEIN_KINASE_DOM"/>
    <property type="match status" value="1"/>
</dbReference>
<name>A0A1N7FK70_9ACTN</name>
<sequence length="779" mass="87865">MRIERSVWQQLTVNGGILTVEGQIPSHRRHQVLLVVHSPGGEDRLLARCLASSDEHDIGWAQVAAASVHHELNALKTVNSQELPRVYEHWSGAGRLSNAERVVEVLAVTRDYVEGMPVDRRLKDLDGPNLDPVRLIISWLEGVLRALIALHANNVGHFDLRAANVIHPDEQRKPVVVIDLNSSQVLQVNEAARHTILQLDERLAPEAWYRSRADRAGRIDLAKLRSEFPLEWLDWYQFGLLVRELAAAARNLDAANRGYLDEVADYLTNYPSCTNVTAPEVHRLLERAKPEFLHPYGVPELVRNARNVDVETFPDGQVFTKVGVLDDVVRHPAFTRLFEVKQLTLLRYVFVGAEHTRAMHMMHCASITADLLKHMFSEPRFRRTFDSRDIRFAIVAALLHDINHFPFLHTFQESASSIFTNRALFDEVMGSDFSHFTGQPHTPLGQLLADAAIDPEALWRVIFGERFQLRSSGPVEQFVNSMIDSGVDVDKLSYLSLDALCTGVPAGQGIDHSRLMRSAIMVPDRLKMESLAFDMRALPAVESVFHSRLANFRAIYWHQRNRALMAMFLHVADNIDYSKLDEAMLRREFLVSSEADVVRRMNNLYMEHTGRRSPMAMFVPLRGAGLFEELYKVPVADDREEGFVFHRLTALSRARGGGRRGEVRLRKALAEEIGSRFPALGEVDDAEILIDIPARPIDGQPAAFLREDRGEPEQIDKISSTAEAAVTDFQKLAKSIRVFVSPRVAATIGLRDDPDTRWMGSLLYEILSDLPPDSAGRLS</sequence>
<dbReference type="GO" id="GO:0008832">
    <property type="term" value="F:dGTPase activity"/>
    <property type="evidence" value="ECO:0007669"/>
    <property type="project" value="TreeGrafter"/>
</dbReference>
<dbReference type="PANTHER" id="PTHR11373:SF4">
    <property type="entry name" value="DEOXYNUCLEOSIDE TRIPHOSPHATE TRIPHOSPHOHYDROLASE SAMHD1"/>
    <property type="match status" value="1"/>
</dbReference>
<dbReference type="SUPFAM" id="SSF56112">
    <property type="entry name" value="Protein kinase-like (PK-like)"/>
    <property type="match status" value="1"/>
</dbReference>